<evidence type="ECO:0000313" key="9">
    <source>
        <dbReference type="Proteomes" id="UP000808215"/>
    </source>
</evidence>
<dbReference type="Pfam" id="PF00589">
    <property type="entry name" value="Phage_integrase"/>
    <property type="match status" value="1"/>
</dbReference>
<dbReference type="PANTHER" id="PTHR30629">
    <property type="entry name" value="PROPHAGE INTEGRASE"/>
    <property type="match status" value="1"/>
</dbReference>
<dbReference type="InterPro" id="IPR010998">
    <property type="entry name" value="Integrase_recombinase_N"/>
</dbReference>
<keyword evidence="4" id="KW-0233">DNA recombination</keyword>
<evidence type="ECO:0000256" key="1">
    <source>
        <dbReference type="ARBA" id="ARBA00008857"/>
    </source>
</evidence>
<dbReference type="Pfam" id="PF13356">
    <property type="entry name" value="Arm-DNA-bind_3"/>
    <property type="match status" value="1"/>
</dbReference>
<dbReference type="Proteomes" id="UP000808215">
    <property type="component" value="Unassembled WGS sequence"/>
</dbReference>
<dbReference type="PANTHER" id="PTHR30629:SF2">
    <property type="entry name" value="PROPHAGE INTEGRASE INTS-RELATED"/>
    <property type="match status" value="1"/>
</dbReference>
<dbReference type="EMBL" id="JADVKH010000011">
    <property type="protein sequence ID" value="MBJ9686786.1"/>
    <property type="molecule type" value="Genomic_DNA"/>
</dbReference>
<dbReference type="InterPro" id="IPR038488">
    <property type="entry name" value="Integrase_DNA-bd_sf"/>
</dbReference>
<dbReference type="InterPro" id="IPR002104">
    <property type="entry name" value="Integrase_catalytic"/>
</dbReference>
<keyword evidence="9" id="KW-1185">Reference proteome</keyword>
<comment type="caution">
    <text evidence="8">The sequence shown here is derived from an EMBL/GenBank/DDBJ whole genome shotgun (WGS) entry which is preliminary data.</text>
</comment>
<reference evidence="8 9" key="1">
    <citation type="submission" date="2020-11" db="EMBL/GenBank/DDBJ databases">
        <title>Enhanced detection system for hospital associated transmission using whole genome sequencing surveillance.</title>
        <authorList>
            <person name="Harrison L.H."/>
            <person name="Van Tyne D."/>
            <person name="Marsh J.W."/>
            <person name="Griffith M.P."/>
            <person name="Snyder D.J."/>
            <person name="Cooper V.S."/>
            <person name="Mustapha M."/>
        </authorList>
    </citation>
    <scope>NUCLEOTIDE SEQUENCE [LARGE SCALE GENOMIC DNA]</scope>
    <source>
        <strain evidence="8 9">BC00020</strain>
    </source>
</reference>
<proteinExistence type="inferred from homology"/>
<feature type="domain" description="Tyr recombinase" evidence="6">
    <location>
        <begin position="212"/>
        <end position="400"/>
    </location>
</feature>
<name>A0ABS1ATI5_BURVI</name>
<dbReference type="Gene3D" id="1.10.443.10">
    <property type="entry name" value="Intergrase catalytic core"/>
    <property type="match status" value="1"/>
</dbReference>
<dbReference type="Gene3D" id="3.30.160.390">
    <property type="entry name" value="Integrase, DNA-binding domain"/>
    <property type="match status" value="1"/>
</dbReference>
<dbReference type="RefSeq" id="WP_059462152.1">
    <property type="nucleotide sequence ID" value="NZ_JADVKH010000011.1"/>
</dbReference>
<protein>
    <submittedName>
        <fullName evidence="8">Tyrosine-type recombinase/integrase</fullName>
    </submittedName>
</protein>
<organism evidence="8 9">
    <name type="scientific">Burkholderia vietnamiensis</name>
    <dbReference type="NCBI Taxonomy" id="60552"/>
    <lineage>
        <taxon>Bacteria</taxon>
        <taxon>Pseudomonadati</taxon>
        <taxon>Pseudomonadota</taxon>
        <taxon>Betaproteobacteria</taxon>
        <taxon>Burkholderiales</taxon>
        <taxon>Burkholderiaceae</taxon>
        <taxon>Burkholderia</taxon>
        <taxon>Burkholderia cepacia complex</taxon>
    </lineage>
</organism>
<dbReference type="SUPFAM" id="SSF56349">
    <property type="entry name" value="DNA breaking-rejoining enzymes"/>
    <property type="match status" value="1"/>
</dbReference>
<dbReference type="InterPro" id="IPR025166">
    <property type="entry name" value="Integrase_DNA_bind_dom"/>
</dbReference>
<comment type="similarity">
    <text evidence="1">Belongs to the 'phage' integrase family.</text>
</comment>
<dbReference type="Gene3D" id="1.10.150.130">
    <property type="match status" value="1"/>
</dbReference>
<gene>
    <name evidence="8" type="ORF">I5589_06800</name>
</gene>
<evidence type="ECO:0000256" key="3">
    <source>
        <dbReference type="ARBA" id="ARBA00023125"/>
    </source>
</evidence>
<evidence type="ECO:0000259" key="7">
    <source>
        <dbReference type="PROSITE" id="PS51900"/>
    </source>
</evidence>
<dbReference type="InterPro" id="IPR013762">
    <property type="entry name" value="Integrase-like_cat_sf"/>
</dbReference>
<dbReference type="InterPro" id="IPR011010">
    <property type="entry name" value="DNA_brk_join_enz"/>
</dbReference>
<evidence type="ECO:0000256" key="5">
    <source>
        <dbReference type="PROSITE-ProRule" id="PRU01248"/>
    </source>
</evidence>
<sequence length="427" mass="46901">MARQTNVLDDMQLRRWIAAGKPVAKSDGDGLTFTLSAGGTAAWILRYRLAGGRRRELTLGNYPDLSLAAARKAARAHRVAIDNGADPAAAKKTERAASAAAWTVNELVADFRAKRFAQDIEKPLSASTIYYRTWDLDNVVGPKLGSLEVRRVTPADVVQAIEDAGRGWTMSKRILTTMTQVFDHACGRKVIAANPCAGVKLTAIMGARPKVRPRVMLGVDELAKILPGIDETIGRENGLMLRILLATCVRTNELVKARKELVDLQRGTWFVADDTVKTRNGFLVPLVPLVASWFAELIALSGDSPWLLPARGQRRINRLGDTHVGNTTLWAAIDRAFQRGGLEARRFTPHDTRSTAKGHMMNMGIPKEITEIALNHKLKGMEGIYDVRKEIPERRAALERWAEFVGACADGRPADIIPIRPPISLVA</sequence>
<evidence type="ECO:0000313" key="8">
    <source>
        <dbReference type="EMBL" id="MBJ9686786.1"/>
    </source>
</evidence>
<dbReference type="InterPro" id="IPR050808">
    <property type="entry name" value="Phage_Integrase"/>
</dbReference>
<dbReference type="PROSITE" id="PS51898">
    <property type="entry name" value="TYR_RECOMBINASE"/>
    <property type="match status" value="1"/>
</dbReference>
<evidence type="ECO:0000256" key="4">
    <source>
        <dbReference type="ARBA" id="ARBA00023172"/>
    </source>
</evidence>
<dbReference type="Pfam" id="PF22022">
    <property type="entry name" value="Phage_int_M"/>
    <property type="match status" value="1"/>
</dbReference>
<dbReference type="PROSITE" id="PS51900">
    <property type="entry name" value="CB"/>
    <property type="match status" value="1"/>
</dbReference>
<accession>A0ABS1ATI5</accession>
<feature type="domain" description="Core-binding (CB)" evidence="7">
    <location>
        <begin position="102"/>
        <end position="186"/>
    </location>
</feature>
<evidence type="ECO:0000259" key="6">
    <source>
        <dbReference type="PROSITE" id="PS51898"/>
    </source>
</evidence>
<dbReference type="InterPro" id="IPR053876">
    <property type="entry name" value="Phage_int_M"/>
</dbReference>
<keyword evidence="2" id="KW-0229">DNA integration</keyword>
<dbReference type="InterPro" id="IPR044068">
    <property type="entry name" value="CB"/>
</dbReference>
<evidence type="ECO:0000256" key="2">
    <source>
        <dbReference type="ARBA" id="ARBA00022908"/>
    </source>
</evidence>
<keyword evidence="3 5" id="KW-0238">DNA-binding</keyword>